<comment type="caution">
    <text evidence="2">The sequence shown here is derived from an EMBL/GenBank/DDBJ whole genome shotgun (WGS) entry which is preliminary data.</text>
</comment>
<protein>
    <submittedName>
        <fullName evidence="2">Jg24088 protein</fullName>
    </submittedName>
</protein>
<dbReference type="Proteomes" id="UP000838756">
    <property type="component" value="Unassembled WGS sequence"/>
</dbReference>
<gene>
    <name evidence="2" type="primary">jg24088</name>
    <name evidence="2" type="ORF">PAEG_LOCUS13671</name>
</gene>
<evidence type="ECO:0000313" key="3">
    <source>
        <dbReference type="Proteomes" id="UP000838756"/>
    </source>
</evidence>
<reference evidence="2" key="1">
    <citation type="submission" date="2022-03" db="EMBL/GenBank/DDBJ databases">
        <authorList>
            <person name="Lindestad O."/>
        </authorList>
    </citation>
    <scope>NUCLEOTIDE SEQUENCE</scope>
</reference>
<evidence type="ECO:0000313" key="2">
    <source>
        <dbReference type="EMBL" id="CAH2236193.1"/>
    </source>
</evidence>
<proteinExistence type="predicted"/>
<organism evidence="2 3">
    <name type="scientific">Pararge aegeria aegeria</name>
    <dbReference type="NCBI Taxonomy" id="348720"/>
    <lineage>
        <taxon>Eukaryota</taxon>
        <taxon>Metazoa</taxon>
        <taxon>Ecdysozoa</taxon>
        <taxon>Arthropoda</taxon>
        <taxon>Hexapoda</taxon>
        <taxon>Insecta</taxon>
        <taxon>Pterygota</taxon>
        <taxon>Neoptera</taxon>
        <taxon>Endopterygota</taxon>
        <taxon>Lepidoptera</taxon>
        <taxon>Glossata</taxon>
        <taxon>Ditrysia</taxon>
        <taxon>Papilionoidea</taxon>
        <taxon>Nymphalidae</taxon>
        <taxon>Satyrinae</taxon>
        <taxon>Satyrini</taxon>
        <taxon>Parargina</taxon>
        <taxon>Pararge</taxon>
    </lineage>
</organism>
<sequence length="89" mass="10482">MYFSSESLSGRWRELCWAYLYLIKSEIRKAVEASRKAEVEMDGAHSSENRCTSMLGFQGARMATPHWSTQRWSAPNEEERRHQTSRWPL</sequence>
<dbReference type="AlphaFoldDB" id="A0A8S4RK49"/>
<keyword evidence="3" id="KW-1185">Reference proteome</keyword>
<feature type="region of interest" description="Disordered" evidence="1">
    <location>
        <begin position="68"/>
        <end position="89"/>
    </location>
</feature>
<name>A0A8S4RK49_9NEOP</name>
<dbReference type="EMBL" id="CAKXAJ010025190">
    <property type="protein sequence ID" value="CAH2236193.1"/>
    <property type="molecule type" value="Genomic_DNA"/>
</dbReference>
<dbReference type="OrthoDB" id="6938669at2759"/>
<evidence type="ECO:0000256" key="1">
    <source>
        <dbReference type="SAM" id="MobiDB-lite"/>
    </source>
</evidence>
<accession>A0A8S4RK49</accession>